<evidence type="ECO:0000259" key="9">
    <source>
        <dbReference type="Pfam" id="PF24882"/>
    </source>
</evidence>
<dbReference type="EMBL" id="HBUF01351102">
    <property type="protein sequence ID" value="CAG6713868.1"/>
    <property type="molecule type" value="Transcribed_RNA"/>
</dbReference>
<reference evidence="10" key="1">
    <citation type="submission" date="2021-05" db="EMBL/GenBank/DDBJ databases">
        <authorList>
            <person name="Alioto T."/>
            <person name="Alioto T."/>
            <person name="Gomez Garrido J."/>
        </authorList>
    </citation>
    <scope>NUCLEOTIDE SEQUENCE</scope>
</reference>
<evidence type="ECO:0000259" key="8">
    <source>
        <dbReference type="Pfam" id="PF04084"/>
    </source>
</evidence>
<feature type="compositionally biased region" description="Acidic residues" evidence="7">
    <location>
        <begin position="283"/>
        <end position="296"/>
    </location>
</feature>
<keyword evidence="5 6" id="KW-0539">Nucleus</keyword>
<dbReference type="EMBL" id="HBUF01351100">
    <property type="protein sequence ID" value="CAG6713862.1"/>
    <property type="molecule type" value="Transcribed_RNA"/>
</dbReference>
<organism evidence="10">
    <name type="scientific">Cacopsylla melanoneura</name>
    <dbReference type="NCBI Taxonomy" id="428564"/>
    <lineage>
        <taxon>Eukaryota</taxon>
        <taxon>Metazoa</taxon>
        <taxon>Ecdysozoa</taxon>
        <taxon>Arthropoda</taxon>
        <taxon>Hexapoda</taxon>
        <taxon>Insecta</taxon>
        <taxon>Pterygota</taxon>
        <taxon>Neoptera</taxon>
        <taxon>Paraneoptera</taxon>
        <taxon>Hemiptera</taxon>
        <taxon>Sternorrhyncha</taxon>
        <taxon>Psylloidea</taxon>
        <taxon>Psyllidae</taxon>
        <taxon>Psyllinae</taxon>
        <taxon>Cacopsylla</taxon>
    </lineage>
</organism>
<feature type="compositionally biased region" description="Basic and acidic residues" evidence="7">
    <location>
        <begin position="150"/>
        <end position="165"/>
    </location>
</feature>
<dbReference type="InterPro" id="IPR007220">
    <property type="entry name" value="ORC2"/>
</dbReference>
<dbReference type="EMBL" id="HBUF01351101">
    <property type="protein sequence ID" value="CAG6713865.1"/>
    <property type="molecule type" value="Transcribed_RNA"/>
</dbReference>
<dbReference type="GO" id="GO:0003688">
    <property type="term" value="F:DNA replication origin binding"/>
    <property type="evidence" value="ECO:0007669"/>
    <property type="project" value="UniProtKB-UniRule"/>
</dbReference>
<feature type="compositionally biased region" description="Low complexity" evidence="7">
    <location>
        <begin position="297"/>
        <end position="307"/>
    </location>
</feature>
<feature type="compositionally biased region" description="Basic and acidic residues" evidence="7">
    <location>
        <begin position="245"/>
        <end position="257"/>
    </location>
</feature>
<feature type="compositionally biased region" description="Low complexity" evidence="7">
    <location>
        <begin position="68"/>
        <end position="77"/>
    </location>
</feature>
<dbReference type="InterPro" id="IPR056773">
    <property type="entry name" value="WHD_ORC2"/>
</dbReference>
<evidence type="ECO:0000256" key="6">
    <source>
        <dbReference type="RuleBase" id="RU368084"/>
    </source>
</evidence>
<feature type="domain" description="Origin recognition complex subunit 2 winged-helix" evidence="9">
    <location>
        <begin position="623"/>
        <end position="677"/>
    </location>
</feature>
<dbReference type="GO" id="GO:0005664">
    <property type="term" value="C:nuclear origin of replication recognition complex"/>
    <property type="evidence" value="ECO:0007669"/>
    <property type="project" value="UniProtKB-UniRule"/>
</dbReference>
<feature type="compositionally biased region" description="Acidic residues" evidence="7">
    <location>
        <begin position="99"/>
        <end position="112"/>
    </location>
</feature>
<dbReference type="EMBL" id="HBUF01351103">
    <property type="protein sequence ID" value="CAG6713871.1"/>
    <property type="molecule type" value="Transcribed_RNA"/>
</dbReference>
<accession>A0A8D8Q271</accession>
<feature type="compositionally biased region" description="Basic and acidic residues" evidence="7">
    <location>
        <begin position="36"/>
        <end position="48"/>
    </location>
</feature>
<dbReference type="PANTHER" id="PTHR14052:SF0">
    <property type="entry name" value="ORIGIN RECOGNITION COMPLEX SUBUNIT 2"/>
    <property type="match status" value="1"/>
</dbReference>
<proteinExistence type="inferred from homology"/>
<evidence type="ECO:0000256" key="1">
    <source>
        <dbReference type="ARBA" id="ARBA00004123"/>
    </source>
</evidence>
<comment type="similarity">
    <text evidence="2 6">Belongs to the ORC2 family.</text>
</comment>
<comment type="subunit">
    <text evidence="6">Component of the origin recognition complex (ORC).</text>
</comment>
<dbReference type="InterPro" id="IPR056772">
    <property type="entry name" value="RecA-like_ORC2"/>
</dbReference>
<keyword evidence="4 6" id="KW-0235">DNA replication</keyword>
<protein>
    <recommendedName>
        <fullName evidence="3 6">Origin recognition complex subunit 2</fullName>
    </recommendedName>
</protein>
<dbReference type="EMBL" id="HBUF01053163">
    <property type="protein sequence ID" value="CAG6622701.1"/>
    <property type="molecule type" value="Transcribed_RNA"/>
</dbReference>
<comment type="function">
    <text evidence="6">Component of the origin recognition complex (ORC) that binds origins of replication. DNA-binding is ATP-dependent. ORC is required to assemble the pre-replication complex necessary to initiate DNA replication.</text>
</comment>
<evidence type="ECO:0000256" key="2">
    <source>
        <dbReference type="ARBA" id="ARBA00007421"/>
    </source>
</evidence>
<evidence type="ECO:0000256" key="3">
    <source>
        <dbReference type="ARBA" id="ARBA00019080"/>
    </source>
</evidence>
<feature type="compositionally biased region" description="Polar residues" evidence="7">
    <location>
        <begin position="166"/>
        <end position="179"/>
    </location>
</feature>
<evidence type="ECO:0000313" key="10">
    <source>
        <dbReference type="EMBL" id="CAG6622701.1"/>
    </source>
</evidence>
<dbReference type="PANTHER" id="PTHR14052">
    <property type="entry name" value="ORIGIN RECOGNITION COMPLEX SUBUNIT 2"/>
    <property type="match status" value="1"/>
</dbReference>
<evidence type="ECO:0000256" key="7">
    <source>
        <dbReference type="SAM" id="MobiDB-lite"/>
    </source>
</evidence>
<sequence>MYQRLRSRKKAVEAILITNKDVEIIKTLQDLEKEKQVDTLKRKKEATQKKNVPTSNIKGKDTKRKVISSKVVSSRQSKSFKKIKNDSKSKKSSQSGSEDTSDACDDEDEFVPEENKKKPTSLFEEDDQKVSNQQIFGFQTPKRKNGMQLKAEDSMKNSPKAKENLTPKSSNKKLNTPQKLSKVIIQSPRASLNLNASSKKTISRGDETPKSDKRPILCKTPLSAKFVGGKSPRPLRLTCDSPTLSEEKENKVDDRRLKMPKTPYSLRTKLKNRICHETKENQFQDDDSGSEFEASDGELSSNSSEDSPGSEDGGSSPENAPVQKKPRIILKITNQNESSVEFKPRRGGRKRELSYIFKADDYFTYKSGKQVTKTSNNTLKKTPQISRDNMVAILNEMRDNHEICKKELTEGIRALFMEWLLFLRENFNLLLYGFGSKYKVMDEFYKKMLSHSKVLVINGFFPDLTLKEILESIMIDLLDMKEASQDPQQAFELIKKKLKTKHATDIFLVIHNIDGAALRGNKQQSLLAQLASLQKVHIIASIDHINTPLLWDNSKLGQLNFVWFDVTNYSKYEIETSYESSLLIEQSSGKLVKSSIVNVYKSLNNNAKQIFMLIVNNHLDNRKNKQYQGVSFKDLYSWCRKGFLVTSDLTLRTQLTEFLDHELIKWRNDKEHLYIPINLSILEDFQQKQLESET</sequence>
<comment type="subcellular location">
    <subcellularLocation>
        <location evidence="1 6">Nucleus</location>
    </subcellularLocation>
</comment>
<dbReference type="AlphaFoldDB" id="A0A8D8Q271"/>
<evidence type="ECO:0000256" key="4">
    <source>
        <dbReference type="ARBA" id="ARBA00022705"/>
    </source>
</evidence>
<dbReference type="GO" id="GO:0006260">
    <property type="term" value="P:DNA replication"/>
    <property type="evidence" value="ECO:0007669"/>
    <property type="project" value="UniProtKB-UniRule"/>
</dbReference>
<evidence type="ECO:0000256" key="5">
    <source>
        <dbReference type="ARBA" id="ARBA00023242"/>
    </source>
</evidence>
<dbReference type="Pfam" id="PF04084">
    <property type="entry name" value="RecA-like_ORC2"/>
    <property type="match status" value="1"/>
</dbReference>
<dbReference type="Pfam" id="PF24882">
    <property type="entry name" value="WHD_ORC2"/>
    <property type="match status" value="1"/>
</dbReference>
<feature type="compositionally biased region" description="Polar residues" evidence="7">
    <location>
        <begin position="188"/>
        <end position="200"/>
    </location>
</feature>
<feature type="compositionally biased region" description="Basic and acidic residues" evidence="7">
    <location>
        <begin position="203"/>
        <end position="215"/>
    </location>
</feature>
<name>A0A8D8Q271_9HEMI</name>
<feature type="domain" description="Origin recognition complex subunit 2 RecA-like" evidence="8">
    <location>
        <begin position="405"/>
        <end position="566"/>
    </location>
</feature>
<feature type="region of interest" description="Disordered" evidence="7">
    <location>
        <begin position="36"/>
        <end position="328"/>
    </location>
</feature>